<name>A0A8H4V5W9_9HYPO</name>
<dbReference type="AlphaFoldDB" id="A0A8H4V5W9"/>
<dbReference type="InterPro" id="IPR001128">
    <property type="entry name" value="Cyt_P450"/>
</dbReference>
<accession>A0A8H4V5W9</accession>
<evidence type="ECO:0000313" key="11">
    <source>
        <dbReference type="EMBL" id="KAF4509148.1"/>
    </source>
</evidence>
<comment type="cofactor">
    <cofactor evidence="1 8">
        <name>heme</name>
        <dbReference type="ChEBI" id="CHEBI:30413"/>
    </cofactor>
</comment>
<keyword evidence="3 8" id="KW-0349">Heme</keyword>
<evidence type="ECO:0000256" key="6">
    <source>
        <dbReference type="ARBA" id="ARBA00023004"/>
    </source>
</evidence>
<dbReference type="InterPro" id="IPR002401">
    <property type="entry name" value="Cyt_P450_E_grp-I"/>
</dbReference>
<dbReference type="SUPFAM" id="SSF48264">
    <property type="entry name" value="Cytochrome P450"/>
    <property type="match status" value="1"/>
</dbReference>
<dbReference type="Proteomes" id="UP000557566">
    <property type="component" value="Unassembled WGS sequence"/>
</dbReference>
<evidence type="ECO:0000256" key="1">
    <source>
        <dbReference type="ARBA" id="ARBA00001971"/>
    </source>
</evidence>
<evidence type="ECO:0000256" key="4">
    <source>
        <dbReference type="ARBA" id="ARBA00022723"/>
    </source>
</evidence>
<dbReference type="GO" id="GO:0004497">
    <property type="term" value="F:monooxygenase activity"/>
    <property type="evidence" value="ECO:0007669"/>
    <property type="project" value="UniProtKB-KW"/>
</dbReference>
<comment type="caution">
    <text evidence="11">The sequence shown here is derived from an EMBL/GenBank/DDBJ whole genome shotgun (WGS) entry which is preliminary data.</text>
</comment>
<evidence type="ECO:0000256" key="8">
    <source>
        <dbReference type="PIRSR" id="PIRSR602401-1"/>
    </source>
</evidence>
<evidence type="ECO:0008006" key="13">
    <source>
        <dbReference type="Google" id="ProtNLM"/>
    </source>
</evidence>
<evidence type="ECO:0000256" key="5">
    <source>
        <dbReference type="ARBA" id="ARBA00023002"/>
    </source>
</evidence>
<dbReference type="GO" id="GO:0005506">
    <property type="term" value="F:iron ion binding"/>
    <property type="evidence" value="ECO:0007669"/>
    <property type="project" value="InterPro"/>
</dbReference>
<feature type="binding site" description="axial binding residue" evidence="8">
    <location>
        <position position="412"/>
    </location>
    <ligand>
        <name>heme</name>
        <dbReference type="ChEBI" id="CHEBI:30413"/>
    </ligand>
    <ligandPart>
        <name>Fe</name>
        <dbReference type="ChEBI" id="CHEBI:18248"/>
    </ligandPart>
</feature>
<evidence type="ECO:0000256" key="7">
    <source>
        <dbReference type="ARBA" id="ARBA00023033"/>
    </source>
</evidence>
<evidence type="ECO:0000256" key="2">
    <source>
        <dbReference type="ARBA" id="ARBA00010617"/>
    </source>
</evidence>
<evidence type="ECO:0000313" key="12">
    <source>
        <dbReference type="Proteomes" id="UP000557566"/>
    </source>
</evidence>
<comment type="similarity">
    <text evidence="2 9">Belongs to the cytochrome P450 family.</text>
</comment>
<dbReference type="InterPro" id="IPR050364">
    <property type="entry name" value="Cytochrome_P450_fung"/>
</dbReference>
<evidence type="ECO:0000256" key="3">
    <source>
        <dbReference type="ARBA" id="ARBA00022617"/>
    </source>
</evidence>
<dbReference type="InterPro" id="IPR017972">
    <property type="entry name" value="Cyt_P450_CS"/>
</dbReference>
<sequence>MSNLYTCAFLLLLSLICYSLKRTPKLPPGPRGLPIVGNMYQIPRNPWKQFKEWHRVYGPIFRLRIGQTTVILIGNHQVAKEILGKRSALYSSRPRLIVAGECVAKGLDAGLLPYGPKWKQFHAIQASFLNARRCQTYRPLQDVESRHLVFNLLSTNDFQHELYRYASSFMFALLYGRRLVGGDEPELDQMERLITAVFDTTALGNWWVDAFPMLNCLPRPLARWKLVGDDLHRQQTRLYGSNFDDALNAASWNWCKQGVSDEASSCREELPFVLGDLYGAGSRTTAGALRVAVLACVSYPDAMRRAQEELDSTVGSGRLPTFDDVPDLPYVRSFIEEVLRWRPLTPSGVAHSPTSDDEYGGFFIPRGATVLAANWSLEMDQDVFRSPEAFMPERWIDADLPLAAFGFGKRTCPGQHLARNSLLLTVPRLLWAFDIKWKQGQAARLDCLPMTQEGIFSKPGPFEATFTIRSPAHGHVVTREWQDSDDDVEKMLNAIGRQF</sequence>
<keyword evidence="12" id="KW-1185">Reference proteome</keyword>
<reference evidence="11 12" key="1">
    <citation type="journal article" date="2020" name="Genome Biol. Evol.">
        <title>A new high-quality draft genome assembly of the Chinese cordyceps Ophiocordyceps sinensis.</title>
        <authorList>
            <person name="Shu R."/>
            <person name="Zhang J."/>
            <person name="Meng Q."/>
            <person name="Zhang H."/>
            <person name="Zhou G."/>
            <person name="Li M."/>
            <person name="Wu P."/>
            <person name="Zhao Y."/>
            <person name="Chen C."/>
            <person name="Qin Q."/>
        </authorList>
    </citation>
    <scope>NUCLEOTIDE SEQUENCE [LARGE SCALE GENOMIC DNA]</scope>
    <source>
        <strain evidence="11 12">IOZ07</strain>
    </source>
</reference>
<dbReference type="GO" id="GO:0016705">
    <property type="term" value="F:oxidoreductase activity, acting on paired donors, with incorporation or reduction of molecular oxygen"/>
    <property type="evidence" value="ECO:0007669"/>
    <property type="project" value="InterPro"/>
</dbReference>
<evidence type="ECO:0000256" key="9">
    <source>
        <dbReference type="RuleBase" id="RU000461"/>
    </source>
</evidence>
<keyword evidence="5 9" id="KW-0560">Oxidoreductase</keyword>
<protein>
    <recommendedName>
        <fullName evidence="13">Cytochrome P450</fullName>
    </recommendedName>
</protein>
<organism evidence="11 12">
    <name type="scientific">Ophiocordyceps sinensis</name>
    <dbReference type="NCBI Taxonomy" id="72228"/>
    <lineage>
        <taxon>Eukaryota</taxon>
        <taxon>Fungi</taxon>
        <taxon>Dikarya</taxon>
        <taxon>Ascomycota</taxon>
        <taxon>Pezizomycotina</taxon>
        <taxon>Sordariomycetes</taxon>
        <taxon>Hypocreomycetidae</taxon>
        <taxon>Hypocreales</taxon>
        <taxon>Ophiocordycipitaceae</taxon>
        <taxon>Ophiocordyceps</taxon>
    </lineage>
</organism>
<dbReference type="PRINTS" id="PR00385">
    <property type="entry name" value="P450"/>
</dbReference>
<dbReference type="PANTHER" id="PTHR46300">
    <property type="entry name" value="P450, PUTATIVE (EUROFUNG)-RELATED-RELATED"/>
    <property type="match status" value="1"/>
</dbReference>
<gene>
    <name evidence="11" type="ORF">G6O67_005444</name>
</gene>
<dbReference type="CDD" id="cd11065">
    <property type="entry name" value="CYP64-like"/>
    <property type="match status" value="1"/>
</dbReference>
<keyword evidence="7 9" id="KW-0503">Monooxygenase</keyword>
<keyword evidence="10" id="KW-0732">Signal</keyword>
<dbReference type="PRINTS" id="PR00463">
    <property type="entry name" value="EP450I"/>
</dbReference>
<keyword evidence="4 8" id="KW-0479">Metal-binding</keyword>
<dbReference type="PANTHER" id="PTHR46300:SF1">
    <property type="entry name" value="P450, PUTATIVE (EUROFUNG)-RELATED"/>
    <property type="match status" value="1"/>
</dbReference>
<dbReference type="PROSITE" id="PS00086">
    <property type="entry name" value="CYTOCHROME_P450"/>
    <property type="match status" value="1"/>
</dbReference>
<proteinExistence type="inferred from homology"/>
<dbReference type="GO" id="GO:0020037">
    <property type="term" value="F:heme binding"/>
    <property type="evidence" value="ECO:0007669"/>
    <property type="project" value="InterPro"/>
</dbReference>
<feature type="chain" id="PRO_5033987081" description="Cytochrome P450" evidence="10">
    <location>
        <begin position="20"/>
        <end position="499"/>
    </location>
</feature>
<dbReference type="EMBL" id="JAAVMX010000005">
    <property type="protein sequence ID" value="KAF4509148.1"/>
    <property type="molecule type" value="Genomic_DNA"/>
</dbReference>
<dbReference type="InterPro" id="IPR036396">
    <property type="entry name" value="Cyt_P450_sf"/>
</dbReference>
<feature type="signal peptide" evidence="10">
    <location>
        <begin position="1"/>
        <end position="19"/>
    </location>
</feature>
<dbReference type="OrthoDB" id="1470350at2759"/>
<dbReference type="Gene3D" id="1.10.630.10">
    <property type="entry name" value="Cytochrome P450"/>
    <property type="match status" value="1"/>
</dbReference>
<keyword evidence="6 8" id="KW-0408">Iron</keyword>
<evidence type="ECO:0000256" key="10">
    <source>
        <dbReference type="SAM" id="SignalP"/>
    </source>
</evidence>
<dbReference type="Pfam" id="PF00067">
    <property type="entry name" value="p450"/>
    <property type="match status" value="1"/>
</dbReference>